<dbReference type="RefSeq" id="WP_092841929.1">
    <property type="nucleotide sequence ID" value="NZ_FPCF01000009.1"/>
</dbReference>
<dbReference type="Proteomes" id="UP000286985">
    <property type="component" value="Unassembled WGS sequence"/>
</dbReference>
<proteinExistence type="predicted"/>
<feature type="transmembrane region" description="Helical" evidence="1">
    <location>
        <begin position="72"/>
        <end position="93"/>
    </location>
</feature>
<keyword evidence="1" id="KW-1133">Transmembrane helix</keyword>
<dbReference type="Pfam" id="PF11086">
    <property type="entry name" value="DUF2878"/>
    <property type="match status" value="1"/>
</dbReference>
<feature type="transmembrane region" description="Helical" evidence="1">
    <location>
        <begin position="99"/>
        <end position="120"/>
    </location>
</feature>
<feature type="transmembrane region" description="Helical" evidence="1">
    <location>
        <begin position="127"/>
        <end position="145"/>
    </location>
</feature>
<organism evidence="2 3">
    <name type="scientific">Pseudidiomarina donghaiensis</name>
    <dbReference type="NCBI Taxonomy" id="519452"/>
    <lineage>
        <taxon>Bacteria</taxon>
        <taxon>Pseudomonadati</taxon>
        <taxon>Pseudomonadota</taxon>
        <taxon>Gammaproteobacteria</taxon>
        <taxon>Alteromonadales</taxon>
        <taxon>Idiomarinaceae</taxon>
        <taxon>Pseudidiomarina</taxon>
    </lineage>
</organism>
<keyword evidence="1" id="KW-0472">Membrane</keyword>
<evidence type="ECO:0000313" key="2">
    <source>
        <dbReference type="EMBL" id="RUO46220.1"/>
    </source>
</evidence>
<feature type="transmembrane region" description="Helical" evidence="1">
    <location>
        <begin position="157"/>
        <end position="177"/>
    </location>
</feature>
<protein>
    <submittedName>
        <fullName evidence="2">DUF2878 domain-containing protein</fullName>
    </submittedName>
</protein>
<comment type="caution">
    <text evidence="2">The sequence shown here is derived from an EMBL/GenBank/DDBJ whole genome shotgun (WGS) entry which is preliminary data.</text>
</comment>
<dbReference type="AlphaFoldDB" id="A0A432XC39"/>
<feature type="transmembrane region" description="Helical" evidence="1">
    <location>
        <begin position="23"/>
        <end position="41"/>
    </location>
</feature>
<dbReference type="OrthoDB" id="6522758at2"/>
<evidence type="ECO:0000313" key="3">
    <source>
        <dbReference type="Proteomes" id="UP000286985"/>
    </source>
</evidence>
<feature type="transmembrane region" description="Helical" evidence="1">
    <location>
        <begin position="47"/>
        <end position="65"/>
    </location>
</feature>
<gene>
    <name evidence="2" type="ORF">CWE24_11645</name>
</gene>
<keyword evidence="3" id="KW-1185">Reference proteome</keyword>
<name>A0A432XC39_9GAMM</name>
<sequence length="187" mass="21008">MWQPNRSVASRMRFLNPAQWKKWAPKLVGLFLFDLVWFSAVAGRAEWLWATAILVAAQIFVALRSGPFSWRVYGLFVVLGMGLEASVVGLGILRFDGGFLPWWLIMLWLGFVAMLMNTLADLAGRPVWAALLGVASGPLTYAIGIRLGAAELLEKEWLLWVIYAALWAVYMVIFAYVMPRLAVTEKN</sequence>
<keyword evidence="1" id="KW-0812">Transmembrane</keyword>
<accession>A0A432XC39</accession>
<evidence type="ECO:0000256" key="1">
    <source>
        <dbReference type="SAM" id="Phobius"/>
    </source>
</evidence>
<dbReference type="InterPro" id="IPR021306">
    <property type="entry name" value="DUF2878"/>
</dbReference>
<reference evidence="3" key="1">
    <citation type="journal article" date="2018" name="Front. Microbiol.">
        <title>Genome-Based Analysis Reveals the Taxonomy and Diversity of the Family Idiomarinaceae.</title>
        <authorList>
            <person name="Liu Y."/>
            <person name="Lai Q."/>
            <person name="Shao Z."/>
        </authorList>
    </citation>
    <scope>NUCLEOTIDE SEQUENCE [LARGE SCALE GENOMIC DNA]</scope>
    <source>
        <strain evidence="3">908033</strain>
    </source>
</reference>
<dbReference type="STRING" id="519452.SAMN04488139_2480"/>
<dbReference type="EMBL" id="PIPU01000008">
    <property type="protein sequence ID" value="RUO46220.1"/>
    <property type="molecule type" value="Genomic_DNA"/>
</dbReference>